<gene>
    <name evidence="1" type="primary">ORF222073</name>
</gene>
<feature type="non-terminal residue" evidence="1">
    <location>
        <position position="74"/>
    </location>
</feature>
<sequence>RDRCPQYASSSSLREKISKISARGVEMLERYSNDIDLTLLLSLFENEVMSYVPPTVCTRINTVIETTSQGSPQG</sequence>
<dbReference type="AlphaFoldDB" id="A0A0B7C3J8"/>
<name>A0A0B7C3J8_9EUPU</name>
<feature type="non-terminal residue" evidence="1">
    <location>
        <position position="1"/>
    </location>
</feature>
<organism evidence="1">
    <name type="scientific">Arion vulgaris</name>
    <dbReference type="NCBI Taxonomy" id="1028688"/>
    <lineage>
        <taxon>Eukaryota</taxon>
        <taxon>Metazoa</taxon>
        <taxon>Spiralia</taxon>
        <taxon>Lophotrochozoa</taxon>
        <taxon>Mollusca</taxon>
        <taxon>Gastropoda</taxon>
        <taxon>Heterobranchia</taxon>
        <taxon>Euthyneura</taxon>
        <taxon>Panpulmonata</taxon>
        <taxon>Eupulmonata</taxon>
        <taxon>Stylommatophora</taxon>
        <taxon>Helicina</taxon>
        <taxon>Arionoidea</taxon>
        <taxon>Arionidae</taxon>
        <taxon>Arion</taxon>
    </lineage>
</organism>
<proteinExistence type="predicted"/>
<dbReference type="EMBL" id="HACG01052891">
    <property type="protein sequence ID" value="CEK99762.1"/>
    <property type="molecule type" value="Transcribed_RNA"/>
</dbReference>
<protein>
    <submittedName>
        <fullName evidence="1">Uncharacterized protein</fullName>
    </submittedName>
</protein>
<evidence type="ECO:0000313" key="1">
    <source>
        <dbReference type="EMBL" id="CEK99762.1"/>
    </source>
</evidence>
<accession>A0A0B7C3J8</accession>
<reference evidence="1" key="1">
    <citation type="submission" date="2014-12" db="EMBL/GenBank/DDBJ databases">
        <title>Insight into the proteome of Arion vulgaris.</title>
        <authorList>
            <person name="Aradska J."/>
            <person name="Bulat T."/>
            <person name="Smidak R."/>
            <person name="Sarate P."/>
            <person name="Gangsoo J."/>
            <person name="Sialana F."/>
            <person name="Bilban M."/>
            <person name="Lubec G."/>
        </authorList>
    </citation>
    <scope>NUCLEOTIDE SEQUENCE</scope>
    <source>
        <tissue evidence="1">Skin</tissue>
    </source>
</reference>